<evidence type="ECO:0000313" key="3">
    <source>
        <dbReference type="Proteomes" id="UP000326198"/>
    </source>
</evidence>
<name>A0A5N7AZR1_9EURO</name>
<gene>
    <name evidence="2" type="ORF">BDV26DRAFT_270198</name>
</gene>
<accession>A0A5N7AZR1</accession>
<feature type="transmembrane region" description="Helical" evidence="1">
    <location>
        <begin position="6"/>
        <end position="22"/>
    </location>
</feature>
<dbReference type="AlphaFoldDB" id="A0A5N7AZR1"/>
<keyword evidence="3" id="KW-1185">Reference proteome</keyword>
<feature type="non-terminal residue" evidence="2">
    <location>
        <position position="57"/>
    </location>
</feature>
<evidence type="ECO:0000256" key="1">
    <source>
        <dbReference type="SAM" id="Phobius"/>
    </source>
</evidence>
<protein>
    <submittedName>
        <fullName evidence="2">Uncharacterized protein</fullName>
    </submittedName>
</protein>
<evidence type="ECO:0000313" key="2">
    <source>
        <dbReference type="EMBL" id="KAE8374360.1"/>
    </source>
</evidence>
<proteinExistence type="predicted"/>
<reference evidence="2 3" key="1">
    <citation type="submission" date="2019-04" db="EMBL/GenBank/DDBJ databases">
        <title>Friends and foes A comparative genomics studyof 23 Aspergillus species from section Flavi.</title>
        <authorList>
            <consortium name="DOE Joint Genome Institute"/>
            <person name="Kjaerbolling I."/>
            <person name="Vesth T."/>
            <person name="Frisvad J.C."/>
            <person name="Nybo J.L."/>
            <person name="Theobald S."/>
            <person name="Kildgaard S."/>
            <person name="Isbrandt T."/>
            <person name="Kuo A."/>
            <person name="Sato A."/>
            <person name="Lyhne E.K."/>
            <person name="Kogle M.E."/>
            <person name="Wiebenga A."/>
            <person name="Kun R.S."/>
            <person name="Lubbers R.J."/>
            <person name="Makela M.R."/>
            <person name="Barry K."/>
            <person name="Chovatia M."/>
            <person name="Clum A."/>
            <person name="Daum C."/>
            <person name="Haridas S."/>
            <person name="He G."/>
            <person name="LaButti K."/>
            <person name="Lipzen A."/>
            <person name="Mondo S."/>
            <person name="Riley R."/>
            <person name="Salamov A."/>
            <person name="Simmons B.A."/>
            <person name="Magnuson J.K."/>
            <person name="Henrissat B."/>
            <person name="Mortensen U.H."/>
            <person name="Larsen T.O."/>
            <person name="Devries R.P."/>
            <person name="Grigoriev I.V."/>
            <person name="Machida M."/>
            <person name="Baker S.E."/>
            <person name="Andersen M.R."/>
        </authorList>
    </citation>
    <scope>NUCLEOTIDE SEQUENCE [LARGE SCALE GENOMIC DNA]</scope>
    <source>
        <strain evidence="2 3">IBT 29228</strain>
    </source>
</reference>
<dbReference type="EMBL" id="ML736287">
    <property type="protein sequence ID" value="KAE8374360.1"/>
    <property type="molecule type" value="Genomic_DNA"/>
</dbReference>
<dbReference type="Proteomes" id="UP000326198">
    <property type="component" value="Unassembled WGS sequence"/>
</dbReference>
<keyword evidence="1" id="KW-1133">Transmembrane helix</keyword>
<organism evidence="2 3">
    <name type="scientific">Aspergillus bertholletiae</name>
    <dbReference type="NCBI Taxonomy" id="1226010"/>
    <lineage>
        <taxon>Eukaryota</taxon>
        <taxon>Fungi</taxon>
        <taxon>Dikarya</taxon>
        <taxon>Ascomycota</taxon>
        <taxon>Pezizomycotina</taxon>
        <taxon>Eurotiomycetes</taxon>
        <taxon>Eurotiomycetidae</taxon>
        <taxon>Eurotiales</taxon>
        <taxon>Aspergillaceae</taxon>
        <taxon>Aspergillus</taxon>
        <taxon>Aspergillus subgen. Circumdati</taxon>
    </lineage>
</organism>
<keyword evidence="1" id="KW-0472">Membrane</keyword>
<sequence>MDSVHVSIFFAMTLGLGLGLLLDGRFLRRAFITIGHCEEGVTGCDWLQSPGEQGCSA</sequence>
<keyword evidence="1" id="KW-0812">Transmembrane</keyword>